<comment type="caution">
    <text evidence="1">The sequence shown here is derived from an EMBL/GenBank/DDBJ whole genome shotgun (WGS) entry which is preliminary data.</text>
</comment>
<sequence length="229" mass="25596">MTVYIVGRESISVHQLKALQNPAIDETDSDNDDHNYDSADEGFSFGISPENSCETTPDLTADEIFYHGHILSLCLISIHTPLSMDDTDTDASPLQPEAAGEIFDVPKIAPGSPMKSWSTGLIRRRNPIHDFLFGGRSHSDGKEKLGFFEKGSSSVTGKKKKKDKGKAKRKELKDANKTDYAKNGEKGVLVKARRRSFLPYIGFLGAYRVFFFFQSSFRHNCCFLIHLII</sequence>
<reference evidence="1" key="1">
    <citation type="submission" date="2020-01" db="EMBL/GenBank/DDBJ databases">
        <title>Genome sequence of Kobresia littledalei, the first chromosome-level genome in the family Cyperaceae.</title>
        <authorList>
            <person name="Qu G."/>
        </authorList>
    </citation>
    <scope>NUCLEOTIDE SEQUENCE</scope>
    <source>
        <strain evidence="1">C.B.Clarke</strain>
        <tissue evidence="1">Leaf</tissue>
    </source>
</reference>
<dbReference type="Proteomes" id="UP000623129">
    <property type="component" value="Unassembled WGS sequence"/>
</dbReference>
<protein>
    <submittedName>
        <fullName evidence="1">Uncharacterized protein</fullName>
    </submittedName>
</protein>
<evidence type="ECO:0000313" key="2">
    <source>
        <dbReference type="Proteomes" id="UP000623129"/>
    </source>
</evidence>
<evidence type="ECO:0000313" key="1">
    <source>
        <dbReference type="EMBL" id="KAF3337556.1"/>
    </source>
</evidence>
<accession>A0A833VG87</accession>
<dbReference type="AlphaFoldDB" id="A0A833VG87"/>
<dbReference type="EMBL" id="SWLB01000006">
    <property type="protein sequence ID" value="KAF3337556.1"/>
    <property type="molecule type" value="Genomic_DNA"/>
</dbReference>
<gene>
    <name evidence="1" type="ORF">FCM35_KLT18143</name>
</gene>
<keyword evidence="2" id="KW-1185">Reference proteome</keyword>
<name>A0A833VG87_9POAL</name>
<organism evidence="1 2">
    <name type="scientific">Carex littledalei</name>
    <dbReference type="NCBI Taxonomy" id="544730"/>
    <lineage>
        <taxon>Eukaryota</taxon>
        <taxon>Viridiplantae</taxon>
        <taxon>Streptophyta</taxon>
        <taxon>Embryophyta</taxon>
        <taxon>Tracheophyta</taxon>
        <taxon>Spermatophyta</taxon>
        <taxon>Magnoliopsida</taxon>
        <taxon>Liliopsida</taxon>
        <taxon>Poales</taxon>
        <taxon>Cyperaceae</taxon>
        <taxon>Cyperoideae</taxon>
        <taxon>Cariceae</taxon>
        <taxon>Carex</taxon>
        <taxon>Carex subgen. Euthyceras</taxon>
    </lineage>
</organism>
<proteinExistence type="predicted"/>